<dbReference type="Proteomes" id="UP001567538">
    <property type="component" value="Unassembled WGS sequence"/>
</dbReference>
<accession>A0ABD1G896</accession>
<evidence type="ECO:0000313" key="2">
    <source>
        <dbReference type="Proteomes" id="UP001567538"/>
    </source>
</evidence>
<proteinExistence type="predicted"/>
<organism evidence="1 2">
    <name type="scientific">Salvia divinorum</name>
    <name type="common">Maria pastora</name>
    <name type="synonym">Diviner's sage</name>
    <dbReference type="NCBI Taxonomy" id="28513"/>
    <lineage>
        <taxon>Eukaryota</taxon>
        <taxon>Viridiplantae</taxon>
        <taxon>Streptophyta</taxon>
        <taxon>Embryophyta</taxon>
        <taxon>Tracheophyta</taxon>
        <taxon>Spermatophyta</taxon>
        <taxon>Magnoliopsida</taxon>
        <taxon>eudicotyledons</taxon>
        <taxon>Gunneridae</taxon>
        <taxon>Pentapetalae</taxon>
        <taxon>asterids</taxon>
        <taxon>lamiids</taxon>
        <taxon>Lamiales</taxon>
        <taxon>Lamiaceae</taxon>
        <taxon>Nepetoideae</taxon>
        <taxon>Mentheae</taxon>
        <taxon>Salviinae</taxon>
        <taxon>Salvia</taxon>
        <taxon>Salvia subgen. Calosphace</taxon>
    </lineage>
</organism>
<evidence type="ECO:0000313" key="1">
    <source>
        <dbReference type="EMBL" id="KAL1540349.1"/>
    </source>
</evidence>
<sequence>MNDSPQKTELVSGNELRFRRNDSPLGTTKWQLEEFRRAVRSSYSGERDELAMFLSGQSLSSPAKLFGKHPAGPMALGQEISREGDQQVNNDCSRTSSHLVELDQVDGKGDKFSGHWRAASASADIGSWKIVVADDVLK</sequence>
<keyword evidence="2" id="KW-1185">Reference proteome</keyword>
<dbReference type="AlphaFoldDB" id="A0ABD1G896"/>
<dbReference type="PANTHER" id="PTHR34949">
    <property type="entry name" value="OS05G0443700 PROTEIN"/>
    <property type="match status" value="1"/>
</dbReference>
<reference evidence="1 2" key="1">
    <citation type="submission" date="2024-06" db="EMBL/GenBank/DDBJ databases">
        <title>A chromosome level genome sequence of Diviner's sage (Salvia divinorum).</title>
        <authorList>
            <person name="Ford S.A."/>
            <person name="Ro D.-K."/>
            <person name="Ness R.W."/>
            <person name="Phillips M.A."/>
        </authorList>
    </citation>
    <scope>NUCLEOTIDE SEQUENCE [LARGE SCALE GENOMIC DNA]</scope>
    <source>
        <strain evidence="1">SAF-2024a</strain>
        <tissue evidence="1">Leaf</tissue>
    </source>
</reference>
<dbReference type="PANTHER" id="PTHR34949:SF6">
    <property type="entry name" value="EXPRESSED PROTEIN"/>
    <property type="match status" value="1"/>
</dbReference>
<gene>
    <name evidence="1" type="ORF">AAHA92_24713</name>
</gene>
<name>A0ABD1G896_SALDI</name>
<dbReference type="EMBL" id="JBEAFC010000009">
    <property type="protein sequence ID" value="KAL1540349.1"/>
    <property type="molecule type" value="Genomic_DNA"/>
</dbReference>
<comment type="caution">
    <text evidence="1">The sequence shown here is derived from an EMBL/GenBank/DDBJ whole genome shotgun (WGS) entry which is preliminary data.</text>
</comment>
<protein>
    <submittedName>
        <fullName evidence="1">Uncharacterized protein</fullName>
    </submittedName>
</protein>